<comment type="caution">
    <text evidence="1">The sequence shown here is derived from an EMBL/GenBank/DDBJ whole genome shotgun (WGS) entry which is preliminary data.</text>
</comment>
<accession>A0AAN8CRY1</accession>
<evidence type="ECO:0000313" key="2">
    <source>
        <dbReference type="Proteomes" id="UP001335648"/>
    </source>
</evidence>
<evidence type="ECO:0000313" key="1">
    <source>
        <dbReference type="EMBL" id="KAK5909161.1"/>
    </source>
</evidence>
<proteinExistence type="predicted"/>
<dbReference type="AlphaFoldDB" id="A0AAN8CRY1"/>
<reference evidence="1 2" key="1">
    <citation type="journal article" date="2023" name="Mol. Biol. Evol.">
        <title>Genomics of Secondarily Temperate Adaptation in the Only Non-Antarctic Icefish.</title>
        <authorList>
            <person name="Rivera-Colon A.G."/>
            <person name="Rayamajhi N."/>
            <person name="Minhas B.F."/>
            <person name="Madrigal G."/>
            <person name="Bilyk K.T."/>
            <person name="Yoon V."/>
            <person name="Hune M."/>
            <person name="Gregory S."/>
            <person name="Cheng C.H.C."/>
            <person name="Catchen J.M."/>
        </authorList>
    </citation>
    <scope>NUCLEOTIDE SEQUENCE [LARGE SCALE GENOMIC DNA]</scope>
    <source>
        <strain evidence="1">JC2023a</strain>
    </source>
</reference>
<organism evidence="1 2">
    <name type="scientific">Champsocephalus esox</name>
    <name type="common">pike icefish</name>
    <dbReference type="NCBI Taxonomy" id="159716"/>
    <lineage>
        <taxon>Eukaryota</taxon>
        <taxon>Metazoa</taxon>
        <taxon>Chordata</taxon>
        <taxon>Craniata</taxon>
        <taxon>Vertebrata</taxon>
        <taxon>Euteleostomi</taxon>
        <taxon>Actinopterygii</taxon>
        <taxon>Neopterygii</taxon>
        <taxon>Teleostei</taxon>
        <taxon>Neoteleostei</taxon>
        <taxon>Acanthomorphata</taxon>
        <taxon>Eupercaria</taxon>
        <taxon>Perciformes</taxon>
        <taxon>Notothenioidei</taxon>
        <taxon>Channichthyidae</taxon>
        <taxon>Champsocephalus</taxon>
    </lineage>
</organism>
<dbReference type="EMBL" id="JAULUE010002048">
    <property type="protein sequence ID" value="KAK5909161.1"/>
    <property type="molecule type" value="Genomic_DNA"/>
</dbReference>
<dbReference type="Proteomes" id="UP001335648">
    <property type="component" value="Unassembled WGS sequence"/>
</dbReference>
<sequence>MKPCLPLACHNVLIIYQTSIPPIAAELQARARGCLEPHLSSSNGRSSRVFIVSTEELGVKSPPGDNLLTEQLSGSLTSCSAHISVQIDTTIVFRQSETT</sequence>
<gene>
    <name evidence="1" type="ORF">CesoFtcFv8_003115</name>
</gene>
<protein>
    <submittedName>
        <fullName evidence="1">Uncharacterized protein</fullName>
    </submittedName>
</protein>
<name>A0AAN8CRY1_9TELE</name>
<keyword evidence="2" id="KW-1185">Reference proteome</keyword>